<dbReference type="KEGG" id="paj:PAJ_1879"/>
<evidence type="ECO:0000256" key="2">
    <source>
        <dbReference type="ARBA" id="ARBA00022982"/>
    </source>
</evidence>
<dbReference type="Gene3D" id="3.40.30.10">
    <property type="entry name" value="Glutaredoxin"/>
    <property type="match status" value="1"/>
</dbReference>
<gene>
    <name evidence="6" type="primary">trxA</name>
    <name evidence="6" type="ordered locus">PAJ_1879</name>
</gene>
<sequence>MSVNACKGNTMTHKSIELTDLELDVFLADAQLPVLVDLWAPWCAPCRAMSPIIDKLARNTAGHLLVAKLDVEKYPSIMQRFSVRGIPTLLLFNPAQDPVRLVGAQSLAQLNEWLANHQVNISVPTVHVQQDESLEWGSFYGDDELFAFIAARVLRHARERAITTGQSRYWIEGKGTLAAAMVHQPDSNAFERITGLSAALGCLLDRCEYLTVEQVEGLFGALRAGKDYRLVPPAFMQWWLSDGFFPWDHHLRAPELITLLAQWQTLCADRFAGRETTPQAWADIGNLASSLLSGFQTSDRQLEKIVAMMIQHLSPFPVTTDGERWDIITKNMNWAHFHIMQIHSGWSDDDRATPEKRMGWFMAKERQTPTGKLTQGEIAQLREEWKSLNGEFISKENALHQNLLQLALPISTASQTVLNRLLAAAPDL</sequence>
<evidence type="ECO:0000313" key="7">
    <source>
        <dbReference type="Proteomes" id="UP000006690"/>
    </source>
</evidence>
<dbReference type="PATRIC" id="fig|932677.3.peg.2187"/>
<dbReference type="eggNOG" id="COG3118">
    <property type="taxonomic scope" value="Bacteria"/>
</dbReference>
<evidence type="ECO:0000259" key="5">
    <source>
        <dbReference type="PROSITE" id="PS51352"/>
    </source>
</evidence>
<dbReference type="PANTHER" id="PTHR45663">
    <property type="entry name" value="GEO12009P1"/>
    <property type="match status" value="1"/>
</dbReference>
<dbReference type="EMBL" id="AP012032">
    <property type="protein sequence ID" value="BAK11959.1"/>
    <property type="molecule type" value="Genomic_DNA"/>
</dbReference>
<keyword evidence="2" id="KW-0249">Electron transport</keyword>
<dbReference type="InterPro" id="IPR013766">
    <property type="entry name" value="Thioredoxin_domain"/>
</dbReference>
<dbReference type="HOGENOM" id="CLU_651877_0_0_6"/>
<keyword evidence="1" id="KW-0813">Transport</keyword>
<evidence type="ECO:0000313" key="6">
    <source>
        <dbReference type="EMBL" id="BAK11959.1"/>
    </source>
</evidence>
<evidence type="ECO:0000256" key="4">
    <source>
        <dbReference type="ARBA" id="ARBA00023284"/>
    </source>
</evidence>
<proteinExistence type="predicted"/>
<dbReference type="InterPro" id="IPR036249">
    <property type="entry name" value="Thioredoxin-like_sf"/>
</dbReference>
<dbReference type="Pfam" id="PF00085">
    <property type="entry name" value="Thioredoxin"/>
    <property type="match status" value="1"/>
</dbReference>
<evidence type="ECO:0000256" key="3">
    <source>
        <dbReference type="ARBA" id="ARBA00023157"/>
    </source>
</evidence>
<name>A0A0H3L553_PANAA</name>
<dbReference type="PROSITE" id="PS51352">
    <property type="entry name" value="THIOREDOXIN_2"/>
    <property type="match status" value="1"/>
</dbReference>
<dbReference type="AlphaFoldDB" id="A0A0H3L553"/>
<dbReference type="CDD" id="cd02947">
    <property type="entry name" value="TRX_family"/>
    <property type="match status" value="1"/>
</dbReference>
<keyword evidence="3" id="KW-1015">Disulfide bond</keyword>
<keyword evidence="4" id="KW-0676">Redox-active center</keyword>
<accession>A0A0H3L553</accession>
<dbReference type="PANTHER" id="PTHR45663:SF11">
    <property type="entry name" value="GEO12009P1"/>
    <property type="match status" value="1"/>
</dbReference>
<dbReference type="InterPro" id="IPR017937">
    <property type="entry name" value="Thioredoxin_CS"/>
</dbReference>
<dbReference type="Proteomes" id="UP000006690">
    <property type="component" value="Chromosome"/>
</dbReference>
<dbReference type="GO" id="GO:0005737">
    <property type="term" value="C:cytoplasm"/>
    <property type="evidence" value="ECO:0007669"/>
    <property type="project" value="TreeGrafter"/>
</dbReference>
<feature type="domain" description="Thioredoxin" evidence="5">
    <location>
        <begin position="1"/>
        <end position="119"/>
    </location>
</feature>
<dbReference type="PRINTS" id="PR00421">
    <property type="entry name" value="THIOREDOXIN"/>
</dbReference>
<reference evidence="7" key="1">
    <citation type="journal article" date="2012" name="Appl. Microbiol. Biotechnol.">
        <title>The complete genome sequence of Pantoea ananatis AJ13355, an organism with great biotechnological potential.</title>
        <authorList>
            <person name="Hara Y."/>
            <person name="Kadotani N."/>
            <person name="Izui H."/>
            <person name="Katashkina J.I."/>
            <person name="Kuvaeva T.M."/>
            <person name="Andreeva I.G."/>
            <person name="Golubeva L.I."/>
            <person name="Malko D.B."/>
            <person name="Makeev V.J."/>
            <person name="Mashko S.V."/>
            <person name="Kozlov Y.I."/>
        </authorList>
    </citation>
    <scope>NUCLEOTIDE SEQUENCE [LARGE SCALE GENOMIC DNA]</scope>
    <source>
        <strain evidence="7">AJ13355</strain>
    </source>
</reference>
<organism evidence="6 7">
    <name type="scientific">Pantoea ananatis (strain AJ13355)</name>
    <dbReference type="NCBI Taxonomy" id="932677"/>
    <lineage>
        <taxon>Bacteria</taxon>
        <taxon>Pseudomonadati</taxon>
        <taxon>Pseudomonadota</taxon>
        <taxon>Gammaproteobacteria</taxon>
        <taxon>Enterobacterales</taxon>
        <taxon>Erwiniaceae</taxon>
        <taxon>Pantoea</taxon>
    </lineage>
</organism>
<evidence type="ECO:0000256" key="1">
    <source>
        <dbReference type="ARBA" id="ARBA00022448"/>
    </source>
</evidence>
<dbReference type="SUPFAM" id="SSF52833">
    <property type="entry name" value="Thioredoxin-like"/>
    <property type="match status" value="1"/>
</dbReference>
<dbReference type="GO" id="GO:0015035">
    <property type="term" value="F:protein-disulfide reductase activity"/>
    <property type="evidence" value="ECO:0007669"/>
    <property type="project" value="TreeGrafter"/>
</dbReference>
<protein>
    <submittedName>
        <fullName evidence="6">Thioredoxin 1 TrxA</fullName>
    </submittedName>
</protein>
<dbReference type="PROSITE" id="PS00194">
    <property type="entry name" value="THIOREDOXIN_1"/>
    <property type="match status" value="1"/>
</dbReference>